<dbReference type="AlphaFoldDB" id="A0A5B7K818"/>
<organism evidence="2 3">
    <name type="scientific">Portunus trituberculatus</name>
    <name type="common">Swimming crab</name>
    <name type="synonym">Neptunus trituberculatus</name>
    <dbReference type="NCBI Taxonomy" id="210409"/>
    <lineage>
        <taxon>Eukaryota</taxon>
        <taxon>Metazoa</taxon>
        <taxon>Ecdysozoa</taxon>
        <taxon>Arthropoda</taxon>
        <taxon>Crustacea</taxon>
        <taxon>Multicrustacea</taxon>
        <taxon>Malacostraca</taxon>
        <taxon>Eumalacostraca</taxon>
        <taxon>Eucarida</taxon>
        <taxon>Decapoda</taxon>
        <taxon>Pleocyemata</taxon>
        <taxon>Brachyura</taxon>
        <taxon>Eubrachyura</taxon>
        <taxon>Portunoidea</taxon>
        <taxon>Portunidae</taxon>
        <taxon>Portuninae</taxon>
        <taxon>Portunus</taxon>
    </lineage>
</organism>
<sequence length="82" mass="9302">MANNRKYKDKHYIRTTTTTTTTNTTTTTTTITTTTTTTTTTYNNTGMESDRQTGKRGKEGSGDQYRGAQPWKTTFQHQMIHT</sequence>
<name>A0A5B7K818_PORTR</name>
<reference evidence="2 3" key="1">
    <citation type="submission" date="2019-05" db="EMBL/GenBank/DDBJ databases">
        <title>Another draft genome of Portunus trituberculatus and its Hox gene families provides insights of decapod evolution.</title>
        <authorList>
            <person name="Jeong J.-H."/>
            <person name="Song I."/>
            <person name="Kim S."/>
            <person name="Choi T."/>
            <person name="Kim D."/>
            <person name="Ryu S."/>
            <person name="Kim W."/>
        </authorList>
    </citation>
    <scope>NUCLEOTIDE SEQUENCE [LARGE SCALE GENOMIC DNA]</scope>
    <source>
        <tissue evidence="2">Muscle</tissue>
    </source>
</reference>
<proteinExistence type="predicted"/>
<dbReference type="Proteomes" id="UP000324222">
    <property type="component" value="Unassembled WGS sequence"/>
</dbReference>
<evidence type="ECO:0000313" key="3">
    <source>
        <dbReference type="Proteomes" id="UP000324222"/>
    </source>
</evidence>
<feature type="region of interest" description="Disordered" evidence="1">
    <location>
        <begin position="37"/>
        <end position="68"/>
    </location>
</feature>
<protein>
    <submittedName>
        <fullName evidence="2">Uncharacterized protein</fullName>
    </submittedName>
</protein>
<dbReference type="EMBL" id="VSRR010151869">
    <property type="protein sequence ID" value="MPD06562.1"/>
    <property type="molecule type" value="Genomic_DNA"/>
</dbReference>
<evidence type="ECO:0000313" key="2">
    <source>
        <dbReference type="EMBL" id="MPD06562.1"/>
    </source>
</evidence>
<evidence type="ECO:0000256" key="1">
    <source>
        <dbReference type="SAM" id="MobiDB-lite"/>
    </source>
</evidence>
<gene>
    <name evidence="2" type="ORF">E2C01_102378</name>
</gene>
<feature type="compositionally biased region" description="Basic and acidic residues" evidence="1">
    <location>
        <begin position="48"/>
        <end position="61"/>
    </location>
</feature>
<keyword evidence="3" id="KW-1185">Reference proteome</keyword>
<comment type="caution">
    <text evidence="2">The sequence shown here is derived from an EMBL/GenBank/DDBJ whole genome shotgun (WGS) entry which is preliminary data.</text>
</comment>
<accession>A0A5B7K818</accession>